<evidence type="ECO:0000313" key="2">
    <source>
        <dbReference type="EMBL" id="KKL96104.1"/>
    </source>
</evidence>
<reference evidence="2" key="1">
    <citation type="journal article" date="2015" name="Nature">
        <title>Complex archaea that bridge the gap between prokaryotes and eukaryotes.</title>
        <authorList>
            <person name="Spang A."/>
            <person name="Saw J.H."/>
            <person name="Jorgensen S.L."/>
            <person name="Zaremba-Niedzwiedzka K."/>
            <person name="Martijn J."/>
            <person name="Lind A.E."/>
            <person name="van Eijk R."/>
            <person name="Schleper C."/>
            <person name="Guy L."/>
            <person name="Ettema T.J."/>
        </authorList>
    </citation>
    <scope>NUCLEOTIDE SEQUENCE</scope>
</reference>
<dbReference type="AlphaFoldDB" id="A0A0F9GB68"/>
<name>A0A0F9GB68_9ZZZZ</name>
<comment type="caution">
    <text evidence="2">The sequence shown here is derived from an EMBL/GenBank/DDBJ whole genome shotgun (WGS) entry which is preliminary data.</text>
</comment>
<feature type="region of interest" description="Disordered" evidence="1">
    <location>
        <begin position="178"/>
        <end position="199"/>
    </location>
</feature>
<evidence type="ECO:0000256" key="1">
    <source>
        <dbReference type="SAM" id="MobiDB-lite"/>
    </source>
</evidence>
<organism evidence="2">
    <name type="scientific">marine sediment metagenome</name>
    <dbReference type="NCBI Taxonomy" id="412755"/>
    <lineage>
        <taxon>unclassified sequences</taxon>
        <taxon>metagenomes</taxon>
        <taxon>ecological metagenomes</taxon>
    </lineage>
</organism>
<gene>
    <name evidence="2" type="ORF">LCGC14_1847800</name>
</gene>
<sequence length="199" mass="22177">MFSRRLKLGILIACLIPIGILGSLFGWGAWNAHRPPAVETTTNKRRDWHEQFLKSRLVAVMPEGNGAVLTGTIFGSPDLQTHVVNAGFQFTFPDDHGLTTYTIIRIERDGIVVGYKSTFDHRSFGRNLVTSDKGELELQWFRSSSARPDRLELRGRALQALDQPAVLREQLDEGGCRQCGKSEGIPSGRMTTWERPVGA</sequence>
<proteinExistence type="predicted"/>
<protein>
    <submittedName>
        <fullName evidence="2">Uncharacterized protein</fullName>
    </submittedName>
</protein>
<dbReference type="EMBL" id="LAZR01018519">
    <property type="protein sequence ID" value="KKL96104.1"/>
    <property type="molecule type" value="Genomic_DNA"/>
</dbReference>
<accession>A0A0F9GB68</accession>